<reference evidence="10 11" key="1">
    <citation type="journal article" date="2019" name="Syst. Appl. Microbiol.">
        <title>New species of pathogenic Pseudomonas isolated from citrus in Tunisia: Proposal of Pseudomonas kairouanensis sp. nov. and Pseudomonas nabeulensis sp. nov.</title>
        <authorList>
            <person name="Oueslati M."/>
            <person name="Mulet M."/>
            <person name="Gomila M."/>
            <person name="Berge O."/>
            <person name="Hajlaoui M.R."/>
            <person name="Lalucat J."/>
            <person name="Sadfi-Zouaoui N."/>
            <person name="Garcia-Valdes E."/>
        </authorList>
    </citation>
    <scope>NUCLEOTIDE SEQUENCE [LARGE SCALE GENOMIC DNA]</scope>
    <source>
        <strain evidence="10 11">E10B</strain>
    </source>
</reference>
<dbReference type="OrthoDB" id="9800167at2"/>
<sequence>MSAQLIEVVAIDDVAGHQFPVAVCVADDVAPGDIYSALLPSGHKLAVYNVDGEFYVTDDTCSHGEASLSEDGMLEGTEVECTWHFGRFDVRTGQACAMPCTHPLRTWGVEIRDGNVWVTGVRPLAGELK</sequence>
<dbReference type="Proteomes" id="UP000297734">
    <property type="component" value="Unassembled WGS sequence"/>
</dbReference>
<evidence type="ECO:0000256" key="2">
    <source>
        <dbReference type="ARBA" id="ARBA00022714"/>
    </source>
</evidence>
<dbReference type="Gene3D" id="2.102.10.10">
    <property type="entry name" value="Rieske [2Fe-2S] iron-sulphur domain"/>
    <property type="match status" value="1"/>
</dbReference>
<dbReference type="SUPFAM" id="SSF50022">
    <property type="entry name" value="ISP domain"/>
    <property type="match status" value="1"/>
</dbReference>
<dbReference type="InterPro" id="IPR036922">
    <property type="entry name" value="Rieske_2Fe-2S_sf"/>
</dbReference>
<comment type="similarity">
    <text evidence="8">Belongs to the bacterial ring-hydroxylating dioxygenase ferredoxin component family.</text>
</comment>
<dbReference type="GO" id="GO:0046872">
    <property type="term" value="F:metal ion binding"/>
    <property type="evidence" value="ECO:0007669"/>
    <property type="project" value="UniProtKB-KW"/>
</dbReference>
<gene>
    <name evidence="10" type="ORF">DYL61_03500</name>
</gene>
<keyword evidence="2" id="KW-0001">2Fe-2S</keyword>
<keyword evidence="4" id="KW-0058">Aromatic hydrocarbons catabolism</keyword>
<dbReference type="GO" id="GO:0051537">
    <property type="term" value="F:2 iron, 2 sulfur cluster binding"/>
    <property type="evidence" value="ECO:0007669"/>
    <property type="project" value="UniProtKB-KW"/>
</dbReference>
<organism evidence="10 11">
    <name type="scientific">Pseudomonas nabeulensis</name>
    <dbReference type="NCBI Taxonomy" id="2293833"/>
    <lineage>
        <taxon>Bacteria</taxon>
        <taxon>Pseudomonadati</taxon>
        <taxon>Pseudomonadota</taxon>
        <taxon>Gammaproteobacteria</taxon>
        <taxon>Pseudomonadales</taxon>
        <taxon>Pseudomonadaceae</taxon>
        <taxon>Pseudomonas</taxon>
    </lineage>
</organism>
<evidence type="ECO:0000256" key="8">
    <source>
        <dbReference type="ARBA" id="ARBA00038001"/>
    </source>
</evidence>
<dbReference type="CDD" id="cd03528">
    <property type="entry name" value="Rieske_RO_ferredoxin"/>
    <property type="match status" value="1"/>
</dbReference>
<dbReference type="PANTHER" id="PTHR21496:SF23">
    <property type="entry name" value="3-PHENYLPROPIONATE_CINNAMIC ACID DIOXYGENASE FERREDOXIN SUBUNIT"/>
    <property type="match status" value="1"/>
</dbReference>
<evidence type="ECO:0000256" key="5">
    <source>
        <dbReference type="ARBA" id="ARBA00022982"/>
    </source>
</evidence>
<keyword evidence="5" id="KW-0249">Electron transport</keyword>
<dbReference type="InterPro" id="IPR017941">
    <property type="entry name" value="Rieske_2Fe-2S"/>
</dbReference>
<evidence type="ECO:0000259" key="9">
    <source>
        <dbReference type="PROSITE" id="PS51296"/>
    </source>
</evidence>
<dbReference type="PROSITE" id="PS51296">
    <property type="entry name" value="RIESKE"/>
    <property type="match status" value="1"/>
</dbReference>
<evidence type="ECO:0000256" key="1">
    <source>
        <dbReference type="ARBA" id="ARBA00022448"/>
    </source>
</evidence>
<keyword evidence="1" id="KW-0813">Transport</keyword>
<evidence type="ECO:0000313" key="11">
    <source>
        <dbReference type="Proteomes" id="UP000297734"/>
    </source>
</evidence>
<evidence type="ECO:0000256" key="4">
    <source>
        <dbReference type="ARBA" id="ARBA00022797"/>
    </source>
</evidence>
<proteinExistence type="inferred from homology"/>
<keyword evidence="3" id="KW-0479">Metal-binding</keyword>
<protein>
    <submittedName>
        <fullName evidence="10">Non-heme iron oxygenase ferredoxin subunit</fullName>
    </submittedName>
</protein>
<evidence type="ECO:0000256" key="7">
    <source>
        <dbReference type="ARBA" id="ARBA00023014"/>
    </source>
</evidence>
<dbReference type="EMBL" id="QUZT01000004">
    <property type="protein sequence ID" value="TFY95352.1"/>
    <property type="molecule type" value="Genomic_DNA"/>
</dbReference>
<accession>A0A4Z0B8H0</accession>
<dbReference type="PANTHER" id="PTHR21496">
    <property type="entry name" value="FERREDOXIN-RELATED"/>
    <property type="match status" value="1"/>
</dbReference>
<keyword evidence="7" id="KW-0411">Iron-sulfur</keyword>
<feature type="domain" description="Rieske" evidence="9">
    <location>
        <begin position="21"/>
        <end position="118"/>
    </location>
</feature>
<dbReference type="AlphaFoldDB" id="A0A4Z0B8H0"/>
<keyword evidence="6" id="KW-0408">Iron</keyword>
<evidence type="ECO:0000256" key="6">
    <source>
        <dbReference type="ARBA" id="ARBA00023004"/>
    </source>
</evidence>
<keyword evidence="11" id="KW-1185">Reference proteome</keyword>
<name>A0A4Z0B8H0_9PSED</name>
<evidence type="ECO:0000256" key="3">
    <source>
        <dbReference type="ARBA" id="ARBA00022723"/>
    </source>
</evidence>
<dbReference type="Pfam" id="PF00355">
    <property type="entry name" value="Rieske"/>
    <property type="match status" value="1"/>
</dbReference>
<comment type="caution">
    <text evidence="10">The sequence shown here is derived from an EMBL/GenBank/DDBJ whole genome shotgun (WGS) entry which is preliminary data.</text>
</comment>
<evidence type="ECO:0000313" key="10">
    <source>
        <dbReference type="EMBL" id="TFY95352.1"/>
    </source>
</evidence>
<dbReference type="RefSeq" id="WP_135307223.1">
    <property type="nucleotide sequence ID" value="NZ_QUZT01000004.1"/>
</dbReference>